<dbReference type="GO" id="GO:0005886">
    <property type="term" value="C:plasma membrane"/>
    <property type="evidence" value="ECO:0007669"/>
    <property type="project" value="UniProtKB-SubCell"/>
</dbReference>
<keyword evidence="3 6" id="KW-0812">Transmembrane</keyword>
<sequence length="152" mass="15945">VNPLVSGLALVPPAALLSILNLVSGRLADKVGFKITLLIGMVMLVVGWAILFIFSYHLNVLGMILIACIIEGGNAFVMMPATTMGANSLPENMIPHGTAITTTVRQLLGSLGVALAMIIIVAGGHTLSEIIGYHYAFGFFCILEIVGLILAI</sequence>
<dbReference type="PROSITE" id="PS50850">
    <property type="entry name" value="MFS"/>
    <property type="match status" value="1"/>
</dbReference>
<dbReference type="GO" id="GO:0022857">
    <property type="term" value="F:transmembrane transporter activity"/>
    <property type="evidence" value="ECO:0007669"/>
    <property type="project" value="InterPro"/>
</dbReference>
<dbReference type="PANTHER" id="PTHR42718">
    <property type="entry name" value="MAJOR FACILITATOR SUPERFAMILY MULTIDRUG TRANSPORTER MFSC"/>
    <property type="match status" value="1"/>
</dbReference>
<feature type="transmembrane region" description="Helical" evidence="6">
    <location>
        <begin position="107"/>
        <end position="127"/>
    </location>
</feature>
<evidence type="ECO:0000256" key="3">
    <source>
        <dbReference type="ARBA" id="ARBA00022692"/>
    </source>
</evidence>
<feature type="non-terminal residue" evidence="8">
    <location>
        <position position="152"/>
    </location>
</feature>
<evidence type="ECO:0000256" key="6">
    <source>
        <dbReference type="SAM" id="Phobius"/>
    </source>
</evidence>
<evidence type="ECO:0000256" key="1">
    <source>
        <dbReference type="ARBA" id="ARBA00004651"/>
    </source>
</evidence>
<keyword evidence="5 6" id="KW-0472">Membrane</keyword>
<evidence type="ECO:0000256" key="4">
    <source>
        <dbReference type="ARBA" id="ARBA00022989"/>
    </source>
</evidence>
<feature type="transmembrane region" description="Helical" evidence="6">
    <location>
        <begin position="60"/>
        <end position="86"/>
    </location>
</feature>
<evidence type="ECO:0000313" key="9">
    <source>
        <dbReference type="Proteomes" id="UP000437575"/>
    </source>
</evidence>
<feature type="transmembrane region" description="Helical" evidence="6">
    <location>
        <begin position="35"/>
        <end position="54"/>
    </location>
</feature>
<feature type="domain" description="Major facilitator superfamily (MFS) profile" evidence="7">
    <location>
        <begin position="1"/>
        <end position="152"/>
    </location>
</feature>
<dbReference type="SUPFAM" id="SSF103473">
    <property type="entry name" value="MFS general substrate transporter"/>
    <property type="match status" value="1"/>
</dbReference>
<keyword evidence="2" id="KW-0813">Transport</keyword>
<gene>
    <name evidence="8" type="ORF">GKC34_12245</name>
</gene>
<accession>A0A6A8LS16</accession>
<proteinExistence type="predicted"/>
<comment type="caution">
    <text evidence="8">The sequence shown here is derived from an EMBL/GenBank/DDBJ whole genome shotgun (WGS) entry which is preliminary data.</text>
</comment>
<reference evidence="8 9" key="1">
    <citation type="submission" date="2019-11" db="EMBL/GenBank/DDBJ databases">
        <title>Draft Genome Sequence of Plant Growth-Promoting Rhizosphere-Associated Bacteria.</title>
        <authorList>
            <person name="Vasilyev I.Y."/>
            <person name="Radchenko V."/>
            <person name="Ilnitskaya E.V."/>
        </authorList>
    </citation>
    <scope>NUCLEOTIDE SEQUENCE [LARGE SCALE GENOMIC DNA]</scope>
    <source>
        <strain evidence="8 9">VRA_1sq_f</strain>
    </source>
</reference>
<dbReference type="EMBL" id="WKKZ01000983">
    <property type="protein sequence ID" value="MSE06494.1"/>
    <property type="molecule type" value="Genomic_DNA"/>
</dbReference>
<evidence type="ECO:0000259" key="7">
    <source>
        <dbReference type="PROSITE" id="PS50850"/>
    </source>
</evidence>
<evidence type="ECO:0000256" key="2">
    <source>
        <dbReference type="ARBA" id="ARBA00022448"/>
    </source>
</evidence>
<dbReference type="AlphaFoldDB" id="A0A6A8LS16"/>
<organism evidence="8 9">
    <name type="scientific">Ligilactobacillus salivarius</name>
    <dbReference type="NCBI Taxonomy" id="1624"/>
    <lineage>
        <taxon>Bacteria</taxon>
        <taxon>Bacillati</taxon>
        <taxon>Bacillota</taxon>
        <taxon>Bacilli</taxon>
        <taxon>Lactobacillales</taxon>
        <taxon>Lactobacillaceae</taxon>
        <taxon>Ligilactobacillus</taxon>
    </lineage>
</organism>
<comment type="subcellular location">
    <subcellularLocation>
        <location evidence="1">Cell membrane</location>
        <topology evidence="1">Multi-pass membrane protein</topology>
    </subcellularLocation>
</comment>
<dbReference type="InterPro" id="IPR020846">
    <property type="entry name" value="MFS_dom"/>
</dbReference>
<dbReference type="Gene3D" id="1.20.1250.20">
    <property type="entry name" value="MFS general substrate transporter like domains"/>
    <property type="match status" value="1"/>
</dbReference>
<evidence type="ECO:0000256" key="5">
    <source>
        <dbReference type="ARBA" id="ARBA00023136"/>
    </source>
</evidence>
<keyword evidence="4 6" id="KW-1133">Transmembrane helix</keyword>
<dbReference type="PANTHER" id="PTHR42718:SF9">
    <property type="entry name" value="MAJOR FACILITATOR SUPERFAMILY MULTIDRUG TRANSPORTER MFSC"/>
    <property type="match status" value="1"/>
</dbReference>
<evidence type="ECO:0000313" key="8">
    <source>
        <dbReference type="EMBL" id="MSE06494.1"/>
    </source>
</evidence>
<name>A0A6A8LS16_9LACO</name>
<feature type="non-terminal residue" evidence="8">
    <location>
        <position position="1"/>
    </location>
</feature>
<feature type="transmembrane region" description="Helical" evidence="6">
    <location>
        <begin position="133"/>
        <end position="151"/>
    </location>
</feature>
<feature type="transmembrane region" description="Helical" evidence="6">
    <location>
        <begin position="6"/>
        <end position="23"/>
    </location>
</feature>
<dbReference type="InterPro" id="IPR036259">
    <property type="entry name" value="MFS_trans_sf"/>
</dbReference>
<dbReference type="Proteomes" id="UP000437575">
    <property type="component" value="Unassembled WGS sequence"/>
</dbReference>
<protein>
    <submittedName>
        <fullName evidence="8">MFS transporter</fullName>
    </submittedName>
</protein>